<dbReference type="Gene3D" id="1.10.1660.10">
    <property type="match status" value="1"/>
</dbReference>
<accession>A0ABS1F490</accession>
<dbReference type="Pfam" id="PF00285">
    <property type="entry name" value="Citrate_synt"/>
    <property type="match status" value="2"/>
</dbReference>
<dbReference type="Gene3D" id="1.10.230.10">
    <property type="entry name" value="Cytochrome P450-Terp, domain 2"/>
    <property type="match status" value="1"/>
</dbReference>
<protein>
    <recommendedName>
        <fullName evidence="3">citrate synthase (unknown stereospecificity)</fullName>
        <ecNumber evidence="3">2.3.3.16</ecNumber>
    </recommendedName>
</protein>
<dbReference type="InterPro" id="IPR002020">
    <property type="entry name" value="Citrate_synthase"/>
</dbReference>
<dbReference type="InterPro" id="IPR016142">
    <property type="entry name" value="Citrate_synth-like_lrg_a-sub"/>
</dbReference>
<dbReference type="CDD" id="cd06102">
    <property type="entry name" value="citrate_synt_like_2"/>
    <property type="match status" value="1"/>
</dbReference>
<dbReference type="PANTHER" id="PTHR11739:SF4">
    <property type="entry name" value="CITRATE SYNTHASE, PEROXISOMAL"/>
    <property type="match status" value="1"/>
</dbReference>
<gene>
    <name evidence="6" type="ORF">JHL17_12500</name>
</gene>
<evidence type="ECO:0000256" key="3">
    <source>
        <dbReference type="ARBA" id="ARBA00012972"/>
    </source>
</evidence>
<dbReference type="PANTHER" id="PTHR11739">
    <property type="entry name" value="CITRATE SYNTHASE"/>
    <property type="match status" value="1"/>
</dbReference>
<comment type="similarity">
    <text evidence="2">Belongs to the citrate synthase family.</text>
</comment>
<proteinExistence type="inferred from homology"/>
<dbReference type="Proteomes" id="UP000652760">
    <property type="component" value="Unassembled WGS sequence"/>
</dbReference>
<keyword evidence="7" id="KW-1185">Reference proteome</keyword>
<comment type="pathway">
    <text evidence="1">Carbohydrate metabolism; tricarboxylic acid cycle; isocitrate from oxaloacetate: step 1/2.</text>
</comment>
<sequence>MAVYLSAEEAAKRLGVSRQTLYAYVSRGLLQAHAAADPRQSRYLSDEVERLRAERKRGRRPKEVAKSTLDWGVPVLESAITLIRRGRLYYRGQDAVRLAATATLEETAALLWGCAVETAFPPGPPACLPGYEALLPHCAEAPPTEALPILLLAAAADEATASWRPVDGRFFESCGGLLRLLFAAALRTRPSAAPLHRQLATAWRLDEAGADLVRMALVLCADHELNASSFTARCIASTGASLRAAVVGGLCALSGTRHGATTMRNEHFWAGLAPEETMATQLERRLAAGERIPGFGHPLYPDGDVRAKALLARVLPEFPVAADLLSAAEGLTGQAPTIDIALVALRRHLGLPEGAAFMLFALGRTVGWIAQAMEQRGTEHLIRPRAIYTGVQPDEAGGESGPGAG</sequence>
<dbReference type="Gene3D" id="1.10.580.10">
    <property type="entry name" value="Citrate Synthase, domain 1"/>
    <property type="match status" value="2"/>
</dbReference>
<dbReference type="InterPro" id="IPR041657">
    <property type="entry name" value="HTH_17"/>
</dbReference>
<dbReference type="SUPFAM" id="SSF48256">
    <property type="entry name" value="Citrate synthase"/>
    <property type="match status" value="1"/>
</dbReference>
<dbReference type="EMBL" id="JAENHM010000035">
    <property type="protein sequence ID" value="MBK1838236.1"/>
    <property type="molecule type" value="Genomic_DNA"/>
</dbReference>
<dbReference type="Pfam" id="PF12728">
    <property type="entry name" value="HTH_17"/>
    <property type="match status" value="1"/>
</dbReference>
<evidence type="ECO:0000256" key="4">
    <source>
        <dbReference type="ARBA" id="ARBA00022679"/>
    </source>
</evidence>
<evidence type="ECO:0000313" key="6">
    <source>
        <dbReference type="EMBL" id="MBK1838236.1"/>
    </source>
</evidence>
<reference evidence="7" key="1">
    <citation type="submission" date="2021-01" db="EMBL/GenBank/DDBJ databases">
        <title>Genome public.</title>
        <authorList>
            <person name="Liu C."/>
            <person name="Sun Q."/>
        </authorList>
    </citation>
    <scope>NUCLEOTIDE SEQUENCE [LARGE SCALE GENOMIC DNA]</scope>
    <source>
        <strain evidence="7">YIM B02556</strain>
    </source>
</reference>
<keyword evidence="4" id="KW-0808">Transferase</keyword>
<evidence type="ECO:0000256" key="2">
    <source>
        <dbReference type="ARBA" id="ARBA00010566"/>
    </source>
</evidence>
<organism evidence="6 7">
    <name type="scientific">Azospirillum endophyticum</name>
    <dbReference type="NCBI Taxonomy" id="2800326"/>
    <lineage>
        <taxon>Bacteria</taxon>
        <taxon>Pseudomonadati</taxon>
        <taxon>Pseudomonadota</taxon>
        <taxon>Alphaproteobacteria</taxon>
        <taxon>Rhodospirillales</taxon>
        <taxon>Azospirillaceae</taxon>
        <taxon>Azospirillum</taxon>
    </lineage>
</organism>
<name>A0ABS1F490_9PROT</name>
<dbReference type="PRINTS" id="PR00143">
    <property type="entry name" value="CITRTSNTHASE"/>
</dbReference>
<feature type="domain" description="Helix-turn-helix" evidence="5">
    <location>
        <begin position="4"/>
        <end position="55"/>
    </location>
</feature>
<evidence type="ECO:0000313" key="7">
    <source>
        <dbReference type="Proteomes" id="UP000652760"/>
    </source>
</evidence>
<evidence type="ECO:0000259" key="5">
    <source>
        <dbReference type="Pfam" id="PF12728"/>
    </source>
</evidence>
<dbReference type="EC" id="2.3.3.16" evidence="3"/>
<dbReference type="InterPro" id="IPR036969">
    <property type="entry name" value="Citrate_synthase_sf"/>
</dbReference>
<evidence type="ECO:0000256" key="1">
    <source>
        <dbReference type="ARBA" id="ARBA00004751"/>
    </source>
</evidence>
<comment type="caution">
    <text evidence="6">The sequence shown here is derived from an EMBL/GenBank/DDBJ whole genome shotgun (WGS) entry which is preliminary data.</text>
</comment>
<dbReference type="InterPro" id="IPR016143">
    <property type="entry name" value="Citrate_synth-like_sm_a-sub"/>
</dbReference>